<name>A0A1V8S7V3_9PEZI</name>
<dbReference type="InterPro" id="IPR013785">
    <property type="entry name" value="Aldolase_TIM"/>
</dbReference>
<gene>
    <name evidence="1" type="ORF">B0A48_18529</name>
</gene>
<organism evidence="1 2">
    <name type="scientific">Cryoendolithus antarcticus</name>
    <dbReference type="NCBI Taxonomy" id="1507870"/>
    <lineage>
        <taxon>Eukaryota</taxon>
        <taxon>Fungi</taxon>
        <taxon>Dikarya</taxon>
        <taxon>Ascomycota</taxon>
        <taxon>Pezizomycotina</taxon>
        <taxon>Dothideomycetes</taxon>
        <taxon>Dothideomycetidae</taxon>
        <taxon>Cladosporiales</taxon>
        <taxon>Cladosporiaceae</taxon>
        <taxon>Cryoendolithus</taxon>
    </lineage>
</organism>
<comment type="caution">
    <text evidence="1">The sequence shown here is derived from an EMBL/GenBank/DDBJ whole genome shotgun (WGS) entry which is preliminary data.</text>
</comment>
<dbReference type="Gene3D" id="3.20.20.70">
    <property type="entry name" value="Aldolase class I"/>
    <property type="match status" value="1"/>
</dbReference>
<evidence type="ECO:0000313" key="1">
    <source>
        <dbReference type="EMBL" id="OQN95298.1"/>
    </source>
</evidence>
<dbReference type="EMBL" id="NAJO01000113">
    <property type="protein sequence ID" value="OQN95298.1"/>
    <property type="molecule type" value="Genomic_DNA"/>
</dbReference>
<dbReference type="STRING" id="1507870.A0A1V8S7V3"/>
<proteinExistence type="predicted"/>
<keyword evidence="2" id="KW-1185">Reference proteome</keyword>
<reference evidence="2" key="1">
    <citation type="submission" date="2017-03" db="EMBL/GenBank/DDBJ databases">
        <title>Genomes of endolithic fungi from Antarctica.</title>
        <authorList>
            <person name="Coleine C."/>
            <person name="Masonjones S."/>
            <person name="Stajich J.E."/>
        </authorList>
    </citation>
    <scope>NUCLEOTIDE SEQUENCE [LARGE SCALE GENOMIC DNA]</scope>
    <source>
        <strain evidence="2">CCFEE 5527</strain>
    </source>
</reference>
<protein>
    <submittedName>
        <fullName evidence="1">Uncharacterized protein</fullName>
    </submittedName>
</protein>
<accession>A0A1V8S7V3</accession>
<dbReference type="AlphaFoldDB" id="A0A1V8S7V3"/>
<dbReference type="Proteomes" id="UP000192596">
    <property type="component" value="Unassembled WGS sequence"/>
</dbReference>
<sequence>MVHIGTQYVNGSCTDRTPITSYYSWNNTSPFCAYEFPVDGVNYTAKYTALKVKIMESALLAQNWTILYSLYEWDVDQVQTRANTTGSSWCMSNDNGLGMQASWGRIVEILNVNGFLLDRNDSWSRNDSVVFLFGEKCA</sequence>
<evidence type="ECO:0000313" key="2">
    <source>
        <dbReference type="Proteomes" id="UP000192596"/>
    </source>
</evidence>
<dbReference type="InParanoid" id="A0A1V8S7V3"/>